<evidence type="ECO:0000256" key="3">
    <source>
        <dbReference type="ARBA" id="ARBA00022989"/>
    </source>
</evidence>
<dbReference type="SUPFAM" id="SSF103481">
    <property type="entry name" value="Multidrug resistance efflux transporter EmrE"/>
    <property type="match status" value="2"/>
</dbReference>
<dbReference type="FunCoup" id="G8YE00">
    <property type="interactions" value="704"/>
</dbReference>
<dbReference type="OMA" id="FWCKALI"/>
<sequence>MEFVKKVVVRLLGSEGALGRLSAKQRWALGLFNLSAVVLFWVLSSYLVNELFKSGTYRKPFFMTYLNTGCFIVYLIPFFNSRGLTVERFLQDVRLDYNKQKTMSSRRRLRRQDSESYGSNENLATLDADESQLEAELNTEVGSYETVKLSLQFTLLWFTANLVTNASLSYTSVTSQTILSTTSSFFTLIIGYLFSVEKINQNKIAGILLSFAGVVIVTEVDYSAPDAPDISRILTLGGNLLALSGALIYGIYTILLKIKVTVKDINKERELNTHLFFGFVGLFSIVFLWPVIIILHLSDVERFALPKERETIVLLSVNALITLISDYCWCKAVLLTSPLTVTVGLSLTIPIAMVGDWILEGFILNWWYLFGAFIVGMGFFIINKDEENDFVTAEDEVQHP</sequence>
<dbReference type="PANTHER" id="PTHR23051">
    <property type="entry name" value="SOLUTE CARRIER FAMILY 35, MEMBER F5"/>
    <property type="match status" value="1"/>
</dbReference>
<dbReference type="InParanoid" id="G8YE00"/>
<evidence type="ECO:0000256" key="4">
    <source>
        <dbReference type="ARBA" id="ARBA00023136"/>
    </source>
</evidence>
<dbReference type="Pfam" id="PF00892">
    <property type="entry name" value="EamA"/>
    <property type="match status" value="1"/>
</dbReference>
<evidence type="ECO:0000259" key="7">
    <source>
        <dbReference type="Pfam" id="PF13127"/>
    </source>
</evidence>
<evidence type="ECO:0000259" key="6">
    <source>
        <dbReference type="Pfam" id="PF00892"/>
    </source>
</evidence>
<evidence type="ECO:0000256" key="2">
    <source>
        <dbReference type="ARBA" id="ARBA00022692"/>
    </source>
</evidence>
<dbReference type="Proteomes" id="UP000005222">
    <property type="component" value="Chromosome I"/>
</dbReference>
<evidence type="ECO:0000313" key="9">
    <source>
        <dbReference type="Proteomes" id="UP000005222"/>
    </source>
</evidence>
<proteinExistence type="predicted"/>
<comment type="subcellular location">
    <subcellularLocation>
        <location evidence="1">Membrane</location>
        <topology evidence="1">Multi-pass membrane protein</topology>
    </subcellularLocation>
</comment>
<keyword evidence="2 5" id="KW-0812">Transmembrane</keyword>
<dbReference type="Pfam" id="PF13127">
    <property type="entry name" value="DUF3955"/>
    <property type="match status" value="1"/>
</dbReference>
<keyword evidence="3 5" id="KW-1133">Transmembrane helix</keyword>
<dbReference type="InterPro" id="IPR037185">
    <property type="entry name" value="EmrE-like"/>
</dbReference>
<organism evidence="8 9">
    <name type="scientific">Pichia sorbitophila (strain ATCC MYA-4447 / BCRC 22081 / CBS 7064 / NBRC 10061 / NRRL Y-12695)</name>
    <name type="common">Hybrid yeast</name>
    <dbReference type="NCBI Taxonomy" id="559304"/>
    <lineage>
        <taxon>Eukaryota</taxon>
        <taxon>Fungi</taxon>
        <taxon>Dikarya</taxon>
        <taxon>Ascomycota</taxon>
        <taxon>Saccharomycotina</taxon>
        <taxon>Pichiomycetes</taxon>
        <taxon>Debaryomycetaceae</taxon>
        <taxon>Millerozyma</taxon>
    </lineage>
</organism>
<keyword evidence="9" id="KW-1185">Reference proteome</keyword>
<feature type="transmembrane region" description="Helical" evidence="5">
    <location>
        <begin position="177"/>
        <end position="194"/>
    </location>
</feature>
<feature type="transmembrane region" description="Helical" evidence="5">
    <location>
        <begin position="365"/>
        <end position="382"/>
    </location>
</feature>
<dbReference type="eggNOG" id="KOG2765">
    <property type="taxonomic scope" value="Eukaryota"/>
</dbReference>
<feature type="domain" description="DUF3955" evidence="7">
    <location>
        <begin position="29"/>
        <end position="79"/>
    </location>
</feature>
<feature type="transmembrane region" description="Helical" evidence="5">
    <location>
        <begin position="27"/>
        <end position="48"/>
    </location>
</feature>
<gene>
    <name evidence="8" type="primary">Piso0_002054</name>
    <name evidence="8" type="ORF">GNLVRS01_PISO0I01878g</name>
</gene>
<feature type="transmembrane region" description="Helical" evidence="5">
    <location>
        <begin position="275"/>
        <end position="297"/>
    </location>
</feature>
<protein>
    <submittedName>
        <fullName evidence="8">Piso0_002054 protein</fullName>
    </submittedName>
</protein>
<dbReference type="EMBL" id="FO082051">
    <property type="protein sequence ID" value="CCE81399.1"/>
    <property type="molecule type" value="Genomic_DNA"/>
</dbReference>
<feature type="transmembrane region" description="Helical" evidence="5">
    <location>
        <begin position="341"/>
        <end position="359"/>
    </location>
</feature>
<dbReference type="OrthoDB" id="1436450at2759"/>
<dbReference type="InterPro" id="IPR000620">
    <property type="entry name" value="EamA_dom"/>
</dbReference>
<dbReference type="InterPro" id="IPR025016">
    <property type="entry name" value="DUF3955"/>
</dbReference>
<evidence type="ECO:0000256" key="5">
    <source>
        <dbReference type="SAM" id="Phobius"/>
    </source>
</evidence>
<dbReference type="GO" id="GO:0000329">
    <property type="term" value="C:fungal-type vacuole membrane"/>
    <property type="evidence" value="ECO:0007669"/>
    <property type="project" value="TreeGrafter"/>
</dbReference>
<evidence type="ECO:0000256" key="1">
    <source>
        <dbReference type="ARBA" id="ARBA00004141"/>
    </source>
</evidence>
<feature type="transmembrane region" description="Helical" evidence="5">
    <location>
        <begin position="60"/>
        <end position="79"/>
    </location>
</feature>
<dbReference type="STRING" id="559304.G8YE00"/>
<keyword evidence="4 5" id="KW-0472">Membrane</keyword>
<name>G8YE00_PICSO</name>
<feature type="transmembrane region" description="Helical" evidence="5">
    <location>
        <begin position="206"/>
        <end position="224"/>
    </location>
</feature>
<feature type="domain" description="EamA" evidence="6">
    <location>
        <begin position="158"/>
        <end position="218"/>
    </location>
</feature>
<evidence type="ECO:0000313" key="8">
    <source>
        <dbReference type="EMBL" id="CCE81399.1"/>
    </source>
</evidence>
<dbReference type="PANTHER" id="PTHR23051:SF0">
    <property type="entry name" value="SOLUTE CARRIER FAMILY 35 MEMBER F5"/>
    <property type="match status" value="1"/>
</dbReference>
<accession>G8YE00</accession>
<dbReference type="AlphaFoldDB" id="G8YE00"/>
<feature type="transmembrane region" description="Helical" evidence="5">
    <location>
        <begin position="236"/>
        <end position="255"/>
    </location>
</feature>
<reference evidence="8 9" key="1">
    <citation type="journal article" date="2012" name="G3 (Bethesda)">
        <title>Pichia sorbitophila, an interspecies yeast hybrid reveals early steps of genome resolution following polyploidization.</title>
        <authorList>
            <person name="Leh Louis V."/>
            <person name="Despons L."/>
            <person name="Friedrich A."/>
            <person name="Martin T."/>
            <person name="Durrens P."/>
            <person name="Casaregola S."/>
            <person name="Neuveglise C."/>
            <person name="Fairhead C."/>
            <person name="Marck C."/>
            <person name="Cruz J.A."/>
            <person name="Straub M.L."/>
            <person name="Kugler V."/>
            <person name="Sacerdot C."/>
            <person name="Uzunov Z."/>
            <person name="Thierry A."/>
            <person name="Weiss S."/>
            <person name="Bleykasten C."/>
            <person name="De Montigny J."/>
            <person name="Jacques N."/>
            <person name="Jung P."/>
            <person name="Lemaire M."/>
            <person name="Mallet S."/>
            <person name="Morel G."/>
            <person name="Richard G.F."/>
            <person name="Sarkar A."/>
            <person name="Savel G."/>
            <person name="Schacherer J."/>
            <person name="Seret M.L."/>
            <person name="Talla E."/>
            <person name="Samson G."/>
            <person name="Jubin C."/>
            <person name="Poulain J."/>
            <person name="Vacherie B."/>
            <person name="Barbe V."/>
            <person name="Pelletier E."/>
            <person name="Sherman D.J."/>
            <person name="Westhof E."/>
            <person name="Weissenbach J."/>
            <person name="Baret P.V."/>
            <person name="Wincker P."/>
            <person name="Gaillardin C."/>
            <person name="Dujon B."/>
            <person name="Souciet J.L."/>
        </authorList>
    </citation>
    <scope>NUCLEOTIDE SEQUENCE [LARGE SCALE GENOMIC DNA]</scope>
    <source>
        <strain evidence="9">ATCC MYA-4447 / BCRC 22081 / CBS 7064 / NBRC 10061 / NRRL Y-12695</strain>
    </source>
</reference>
<dbReference type="HOGENOM" id="CLU_026578_1_0_1"/>